<dbReference type="Pfam" id="PF02687">
    <property type="entry name" value="FtsX"/>
    <property type="match status" value="2"/>
</dbReference>
<dbReference type="InterPro" id="IPR050250">
    <property type="entry name" value="Macrolide_Exporter_MacB"/>
</dbReference>
<keyword evidence="5 6" id="KW-0472">Membrane</keyword>
<dbReference type="PANTHER" id="PTHR30572">
    <property type="entry name" value="MEMBRANE COMPONENT OF TRANSPORTER-RELATED"/>
    <property type="match status" value="1"/>
</dbReference>
<feature type="transmembrane region" description="Helical" evidence="6">
    <location>
        <begin position="683"/>
        <end position="705"/>
    </location>
</feature>
<accession>A0A841MY10</accession>
<dbReference type="Proteomes" id="UP000588604">
    <property type="component" value="Unassembled WGS sequence"/>
</dbReference>
<feature type="transmembrane region" description="Helical" evidence="6">
    <location>
        <begin position="388"/>
        <end position="412"/>
    </location>
</feature>
<feature type="transmembrane region" description="Helical" evidence="6">
    <location>
        <begin position="293"/>
        <end position="315"/>
    </location>
</feature>
<feature type="transmembrane region" description="Helical" evidence="6">
    <location>
        <begin position="770"/>
        <end position="788"/>
    </location>
</feature>
<evidence type="ECO:0000256" key="4">
    <source>
        <dbReference type="ARBA" id="ARBA00022989"/>
    </source>
</evidence>
<feature type="transmembrane region" description="Helical" evidence="6">
    <location>
        <begin position="735"/>
        <end position="754"/>
    </location>
</feature>
<keyword evidence="10" id="KW-1185">Reference proteome</keyword>
<organism evidence="9 10">
    <name type="scientific">Algoriphagus iocasae</name>
    <dbReference type="NCBI Taxonomy" id="1836499"/>
    <lineage>
        <taxon>Bacteria</taxon>
        <taxon>Pseudomonadati</taxon>
        <taxon>Bacteroidota</taxon>
        <taxon>Cytophagia</taxon>
        <taxon>Cytophagales</taxon>
        <taxon>Cyclobacteriaceae</taxon>
        <taxon>Algoriphagus</taxon>
    </lineage>
</organism>
<dbReference type="InterPro" id="IPR025857">
    <property type="entry name" value="MacB_PCD"/>
</dbReference>
<evidence type="ECO:0000256" key="5">
    <source>
        <dbReference type="ARBA" id="ARBA00023136"/>
    </source>
</evidence>
<dbReference type="Pfam" id="PF12704">
    <property type="entry name" value="MacB_PCD"/>
    <property type="match status" value="1"/>
</dbReference>
<name>A0A841MY10_9BACT</name>
<evidence type="ECO:0000313" key="9">
    <source>
        <dbReference type="EMBL" id="MBB6327498.1"/>
    </source>
</evidence>
<feature type="domain" description="MacB-like periplasmic core" evidence="8">
    <location>
        <begin position="20"/>
        <end position="233"/>
    </location>
</feature>
<comment type="subcellular location">
    <subcellularLocation>
        <location evidence="1">Cell membrane</location>
        <topology evidence="1">Multi-pass membrane protein</topology>
    </subcellularLocation>
</comment>
<evidence type="ECO:0000313" key="10">
    <source>
        <dbReference type="Proteomes" id="UP000588604"/>
    </source>
</evidence>
<proteinExistence type="predicted"/>
<keyword evidence="3 6" id="KW-0812">Transmembrane</keyword>
<evidence type="ECO:0000259" key="7">
    <source>
        <dbReference type="Pfam" id="PF02687"/>
    </source>
</evidence>
<keyword evidence="4 6" id="KW-1133">Transmembrane helix</keyword>
<keyword evidence="2" id="KW-1003">Cell membrane</keyword>
<feature type="domain" description="ABC3 transporter permease C-terminal" evidence="7">
    <location>
        <begin position="686"/>
        <end position="800"/>
    </location>
</feature>
<dbReference type="GO" id="GO:0005886">
    <property type="term" value="C:plasma membrane"/>
    <property type="evidence" value="ECO:0007669"/>
    <property type="project" value="UniProtKB-SubCell"/>
</dbReference>
<evidence type="ECO:0000256" key="2">
    <source>
        <dbReference type="ARBA" id="ARBA00022475"/>
    </source>
</evidence>
<dbReference type="GO" id="GO:0022857">
    <property type="term" value="F:transmembrane transporter activity"/>
    <property type="evidence" value="ECO:0007669"/>
    <property type="project" value="TreeGrafter"/>
</dbReference>
<evidence type="ECO:0000256" key="6">
    <source>
        <dbReference type="SAM" id="Phobius"/>
    </source>
</evidence>
<feature type="transmembrane region" description="Helical" evidence="6">
    <location>
        <begin position="433"/>
        <end position="456"/>
    </location>
</feature>
<feature type="transmembrane region" description="Helical" evidence="6">
    <location>
        <begin position="349"/>
        <end position="368"/>
    </location>
</feature>
<feature type="transmembrane region" description="Helical" evidence="6">
    <location>
        <begin position="21"/>
        <end position="42"/>
    </location>
</feature>
<sequence>MWENYLKIAMRNLKRNKIYSAINIIGLSLGMAASILICLFILDELSYDQFIPDADRIYRANVSGKMNGNEFTSATSATPMGPAMENEIAQVEETVRFGTMRTFPLRVEEKAFTEPIVLVADPNFFSFFGFQLIKGDPKTALSGPDKIVLTQSVAEKYFGKEDPVGKTIYSGSEKKPLEVTGLVEDVPLNSHIDFDAVISGENWWFFDQENWTSNNLYTYYKITEGANPADIDKGLNGFVVKYVGDEIQKYLGISLDAFKEQGNAYGIQTMPLRDIYLKSDLDEEIKATGNMQYLYLFGGIAVFILLIACINFMNLSTARSANRAKEVGVRKSIGAYKSRLITQFLTESILNSVFAGLIALGIILILFQPFNAISGKDIGLGFLIQPEFIFGFLAFILFIGLVAGSYPAFYLTSFSPAAVLKGKIRAGVKRSHLRSSLVVFQFFISTVLIISSMVVYKQLGYMQDKNLGFDKENVLSLLHIRALGNNKEAFKQDLINQTGFSNASFANSLPPRVYWNSLMRTKDKQQDILCYINVVDENFLETMGMKLVSGRFFSKDIPSDTGAVLVNETAFAQMGWTELDGNQAVGGFWDEDGSITYRTVIGILKDYNYESLRQNVRPLVMMKGTQNDFNEIAIRINPGQISEKLDVLEQTWNKHADGAPFEYSFLDADFNNLFQKEQKMGNIVLIFTFLAIGIACLGLFGLAAYTTEQRSKEISIRKALGASMANLVTILSKDFTYLVIIAFILAGPLSYFFLENYWLQNFAYRTEIDLWLILMAGMISILIAWLTVSFQSFKTAASNPVDYLKSE</sequence>
<comment type="caution">
    <text evidence="9">The sequence shown here is derived from an EMBL/GenBank/DDBJ whole genome shotgun (WGS) entry which is preliminary data.</text>
</comment>
<evidence type="ECO:0000256" key="1">
    <source>
        <dbReference type="ARBA" id="ARBA00004651"/>
    </source>
</evidence>
<feature type="domain" description="ABC3 transporter permease C-terminal" evidence="7">
    <location>
        <begin position="300"/>
        <end position="416"/>
    </location>
</feature>
<reference evidence="9 10" key="1">
    <citation type="submission" date="2020-08" db="EMBL/GenBank/DDBJ databases">
        <title>Genomic Encyclopedia of Type Strains, Phase IV (KMG-IV): sequencing the most valuable type-strain genomes for metagenomic binning, comparative biology and taxonomic classification.</title>
        <authorList>
            <person name="Goeker M."/>
        </authorList>
    </citation>
    <scope>NUCLEOTIDE SEQUENCE [LARGE SCALE GENOMIC DNA]</scope>
    <source>
        <strain evidence="9 10">DSM 102044</strain>
    </source>
</reference>
<dbReference type="InterPro" id="IPR003838">
    <property type="entry name" value="ABC3_permease_C"/>
</dbReference>
<gene>
    <name evidence="9" type="ORF">FHS59_003141</name>
</gene>
<dbReference type="AlphaFoldDB" id="A0A841MY10"/>
<dbReference type="PANTHER" id="PTHR30572:SF18">
    <property type="entry name" value="ABC-TYPE MACROLIDE FAMILY EXPORT SYSTEM PERMEASE COMPONENT 2"/>
    <property type="match status" value="1"/>
</dbReference>
<evidence type="ECO:0000256" key="3">
    <source>
        <dbReference type="ARBA" id="ARBA00022692"/>
    </source>
</evidence>
<evidence type="ECO:0000259" key="8">
    <source>
        <dbReference type="Pfam" id="PF12704"/>
    </source>
</evidence>
<protein>
    <submittedName>
        <fullName evidence="9">Putative ABC transport system permease protein</fullName>
    </submittedName>
</protein>
<dbReference type="RefSeq" id="WP_184496323.1">
    <property type="nucleotide sequence ID" value="NZ_JACIJO010000003.1"/>
</dbReference>
<dbReference type="EMBL" id="JACIJO010000003">
    <property type="protein sequence ID" value="MBB6327498.1"/>
    <property type="molecule type" value="Genomic_DNA"/>
</dbReference>